<evidence type="ECO:0000313" key="3">
    <source>
        <dbReference type="EMBL" id="WMV14447.1"/>
    </source>
</evidence>
<gene>
    <name evidence="3" type="ORF">MTR67_007832</name>
</gene>
<dbReference type="PANTHER" id="PTHR31286">
    <property type="entry name" value="GLYCINE-RICH CELL WALL STRUCTURAL PROTEIN 1.8-LIKE"/>
    <property type="match status" value="1"/>
</dbReference>
<dbReference type="AlphaFoldDB" id="A0AAF0Q102"/>
<dbReference type="Pfam" id="PF14111">
    <property type="entry name" value="DUF4283"/>
    <property type="match status" value="1"/>
</dbReference>
<dbReference type="Proteomes" id="UP001234989">
    <property type="component" value="Chromosome 2"/>
</dbReference>
<dbReference type="InterPro" id="IPR040256">
    <property type="entry name" value="At4g02000-like"/>
</dbReference>
<evidence type="ECO:0000256" key="1">
    <source>
        <dbReference type="SAM" id="MobiDB-lite"/>
    </source>
</evidence>
<accession>A0AAF0Q102</accession>
<name>A0AAF0Q102_SOLVR</name>
<organism evidence="3 4">
    <name type="scientific">Solanum verrucosum</name>
    <dbReference type="NCBI Taxonomy" id="315347"/>
    <lineage>
        <taxon>Eukaryota</taxon>
        <taxon>Viridiplantae</taxon>
        <taxon>Streptophyta</taxon>
        <taxon>Embryophyta</taxon>
        <taxon>Tracheophyta</taxon>
        <taxon>Spermatophyta</taxon>
        <taxon>Magnoliopsida</taxon>
        <taxon>eudicotyledons</taxon>
        <taxon>Gunneridae</taxon>
        <taxon>Pentapetalae</taxon>
        <taxon>asterids</taxon>
        <taxon>lamiids</taxon>
        <taxon>Solanales</taxon>
        <taxon>Solanaceae</taxon>
        <taxon>Solanoideae</taxon>
        <taxon>Solaneae</taxon>
        <taxon>Solanum</taxon>
    </lineage>
</organism>
<sequence length="737" mass="81906">MAALPSPQPMVVGETNVNPNTCRTYASAINGNQQSSEKSLKPVILLHGEPTVVFDSKEIEMFIMEENLKYALIAKFSHGRPELQDLRKILPQQLGFKGEYNIGLLESRHVLMRFTLKEDYIAIFSKTSRSIKFAGTVIPFSIQKWTSSFSPREETSIAMAWISFLSLPCQYFDRNALFSMVSAIGQPLDVDRATYDKTRPSTARVKVEVNLLRILPKRIRVQFNDLVTSEITNVWQKISLEIGETDETVKDLDVGAEKSGVQDQNLVCQNSGQRLSKAMLDDYSSGNQMLSLIPQTGESSRQSCNSVDPVGVEEQLVVHSNQQNNKSKDTQFAQKINEVKDNEIVAENSCMRQSDKHTLGELYDAIQAIESDAPLENLAIDGKEKIAESERGNLKPLEATDLQIEISSCDENATGNWNTMAQKKSISMCIGSSASRSKSPRLENKQQVTTNLVVQSNGSKDIVCTNPFEALGVEKELELIDFNPSKEKTLVRADPDNNIQSVSTPIGVCSMQTDKYAIKPPMVTLSILAHEVTSQNLDSPDEHQGEFGQLLSSTGNDKILAKGMSPLSQANFTNDLLISKEKQQGEMSTPRCADLVDEEGNASPPLLNRKLSPQALEFVPKSTIAKKNEHEALASRFSPINAYASDLGDDSFDEGEDKDEDMLDICFDKVARDGDISPRHQRSGRNKNKKKTHGRQHSWDGKVTGEFVPRHLPMRLAKQNHMTVSIASTRSNTFKKQ</sequence>
<dbReference type="InterPro" id="IPR025558">
    <property type="entry name" value="DUF4283"/>
</dbReference>
<reference evidence="3" key="1">
    <citation type="submission" date="2023-08" db="EMBL/GenBank/DDBJ databases">
        <title>A de novo genome assembly of Solanum verrucosum Schlechtendal, a Mexican diploid species geographically isolated from the other diploid A-genome species in potato relatives.</title>
        <authorList>
            <person name="Hosaka K."/>
        </authorList>
    </citation>
    <scope>NUCLEOTIDE SEQUENCE</scope>
    <source>
        <tissue evidence="3">Young leaves</tissue>
    </source>
</reference>
<dbReference type="EMBL" id="CP133613">
    <property type="protein sequence ID" value="WMV14447.1"/>
    <property type="molecule type" value="Genomic_DNA"/>
</dbReference>
<protein>
    <recommendedName>
        <fullName evidence="2">DUF4283 domain-containing protein</fullName>
    </recommendedName>
</protein>
<dbReference type="PANTHER" id="PTHR31286:SF179">
    <property type="entry name" value="RNASE H TYPE-1 DOMAIN-CONTAINING PROTEIN"/>
    <property type="match status" value="1"/>
</dbReference>
<feature type="region of interest" description="Disordered" evidence="1">
    <location>
        <begin position="674"/>
        <end position="701"/>
    </location>
</feature>
<evidence type="ECO:0000259" key="2">
    <source>
        <dbReference type="Pfam" id="PF14111"/>
    </source>
</evidence>
<proteinExistence type="predicted"/>
<evidence type="ECO:0000313" key="4">
    <source>
        <dbReference type="Proteomes" id="UP001234989"/>
    </source>
</evidence>
<feature type="compositionally biased region" description="Basic residues" evidence="1">
    <location>
        <begin position="679"/>
        <end position="696"/>
    </location>
</feature>
<keyword evidence="4" id="KW-1185">Reference proteome</keyword>
<feature type="domain" description="DUF4283" evidence="2">
    <location>
        <begin position="65"/>
        <end position="152"/>
    </location>
</feature>